<comment type="caution">
    <text evidence="3">The sequence shown here is derived from an EMBL/GenBank/DDBJ whole genome shotgun (WGS) entry which is preliminary data.</text>
</comment>
<dbReference type="PROSITE" id="PS50943">
    <property type="entry name" value="HTH_CROC1"/>
    <property type="match status" value="1"/>
</dbReference>
<protein>
    <submittedName>
        <fullName evidence="3">Helix-turn-helix transcriptional regulator</fullName>
    </submittedName>
</protein>
<dbReference type="CDD" id="cd00093">
    <property type="entry name" value="HTH_XRE"/>
    <property type="match status" value="1"/>
</dbReference>
<organism evidence="3 4">
    <name type="scientific">Paenibacillus agricola</name>
    <dbReference type="NCBI Taxonomy" id="2716264"/>
    <lineage>
        <taxon>Bacteria</taxon>
        <taxon>Bacillati</taxon>
        <taxon>Bacillota</taxon>
        <taxon>Bacilli</taxon>
        <taxon>Bacillales</taxon>
        <taxon>Paenibacillaceae</taxon>
        <taxon>Paenibacillus</taxon>
    </lineage>
</organism>
<evidence type="ECO:0000313" key="3">
    <source>
        <dbReference type="EMBL" id="NHN33565.1"/>
    </source>
</evidence>
<dbReference type="PANTHER" id="PTHR46797:SF1">
    <property type="entry name" value="METHYLPHOSPHONATE SYNTHASE"/>
    <property type="match status" value="1"/>
</dbReference>
<reference evidence="3" key="1">
    <citation type="submission" date="2020-03" db="EMBL/GenBank/DDBJ databases">
        <title>Draft sequencing of Paenibacilllus sp. S3N08.</title>
        <authorList>
            <person name="Kim D.-U."/>
        </authorList>
    </citation>
    <scope>NUCLEOTIDE SEQUENCE</scope>
    <source>
        <strain evidence="3">S3N08</strain>
    </source>
</reference>
<dbReference type="InterPro" id="IPR050807">
    <property type="entry name" value="TransReg_Diox_bact_type"/>
</dbReference>
<keyword evidence="4" id="KW-1185">Reference proteome</keyword>
<evidence type="ECO:0000256" key="1">
    <source>
        <dbReference type="ARBA" id="ARBA00023125"/>
    </source>
</evidence>
<dbReference type="EMBL" id="JAAOIW010000012">
    <property type="protein sequence ID" value="NHN33565.1"/>
    <property type="molecule type" value="Genomic_DNA"/>
</dbReference>
<dbReference type="PANTHER" id="PTHR46797">
    <property type="entry name" value="HTH-TYPE TRANSCRIPTIONAL REGULATOR"/>
    <property type="match status" value="1"/>
</dbReference>
<dbReference type="RefSeq" id="WP_166153864.1">
    <property type="nucleotide sequence ID" value="NZ_JAAOIW010000012.1"/>
</dbReference>
<keyword evidence="1" id="KW-0238">DNA-binding</keyword>
<dbReference type="Gene3D" id="1.10.260.40">
    <property type="entry name" value="lambda repressor-like DNA-binding domains"/>
    <property type="match status" value="1"/>
</dbReference>
<evidence type="ECO:0000313" key="4">
    <source>
        <dbReference type="Proteomes" id="UP001165962"/>
    </source>
</evidence>
<feature type="domain" description="HTH cro/C1-type" evidence="2">
    <location>
        <begin position="10"/>
        <end position="66"/>
    </location>
</feature>
<dbReference type="Proteomes" id="UP001165962">
    <property type="component" value="Unassembled WGS sequence"/>
</dbReference>
<proteinExistence type="predicted"/>
<evidence type="ECO:0000259" key="2">
    <source>
        <dbReference type="PROSITE" id="PS50943"/>
    </source>
</evidence>
<accession>A0ABX0JDU8</accession>
<dbReference type="InterPro" id="IPR010982">
    <property type="entry name" value="Lambda_DNA-bd_dom_sf"/>
</dbReference>
<gene>
    <name evidence="3" type="ORF">G9U52_27490</name>
</gene>
<dbReference type="InterPro" id="IPR001387">
    <property type="entry name" value="Cro/C1-type_HTH"/>
</dbReference>
<name>A0ABX0JDU8_9BACL</name>
<dbReference type="Pfam" id="PF01381">
    <property type="entry name" value="HTH_3"/>
    <property type="match status" value="1"/>
</dbReference>
<dbReference type="SMART" id="SM00530">
    <property type="entry name" value="HTH_XRE"/>
    <property type="match status" value="1"/>
</dbReference>
<sequence length="137" mass="16029">MDVKEFGRKLREYRKERSLSTHELAEKSGVSQSYISHLESGRKTGMPSPEILKKLADPLGVEYSHLMYDAGHIEEAQKARHEELIRDFGNEDFSNDLFDLKEKIEQIDAVYYKGHPLTNQDRQRVARMLEVLFPEYQ</sequence>
<dbReference type="SUPFAM" id="SSF47413">
    <property type="entry name" value="lambda repressor-like DNA-binding domains"/>
    <property type="match status" value="1"/>
</dbReference>